<keyword evidence="3" id="KW-1185">Reference proteome</keyword>
<comment type="caution">
    <text evidence="2">The sequence shown here is derived from an EMBL/GenBank/DDBJ whole genome shotgun (WGS) entry which is preliminary data.</text>
</comment>
<evidence type="ECO:0000313" key="2">
    <source>
        <dbReference type="EMBL" id="MEI2683308.1"/>
    </source>
</evidence>
<name>A0ABU8DIG8_ERWAP</name>
<evidence type="ECO:0000259" key="1">
    <source>
        <dbReference type="PROSITE" id="PS51186"/>
    </source>
</evidence>
<dbReference type="PROSITE" id="PS51186">
    <property type="entry name" value="GNAT"/>
    <property type="match status" value="1"/>
</dbReference>
<dbReference type="Gene3D" id="3.40.630.30">
    <property type="match status" value="1"/>
</dbReference>
<dbReference type="Proteomes" id="UP001306592">
    <property type="component" value="Unassembled WGS sequence"/>
</dbReference>
<dbReference type="Pfam" id="PF00583">
    <property type="entry name" value="Acetyltransf_1"/>
    <property type="match status" value="1"/>
</dbReference>
<accession>A0ABU8DIG8</accession>
<dbReference type="EMBL" id="JBANEI010000013">
    <property type="protein sequence ID" value="MEI2683308.1"/>
    <property type="molecule type" value="Genomic_DNA"/>
</dbReference>
<reference evidence="2 3" key="1">
    <citation type="submission" date="2024-02" db="EMBL/GenBank/DDBJ databases">
        <title>First report Erwinia aphidicola in onion in Chile.</title>
        <authorList>
            <person name="Valenzuela M."/>
            <person name="Pena M."/>
            <person name="Dutta B."/>
        </authorList>
    </citation>
    <scope>NUCLEOTIDE SEQUENCE [LARGE SCALE GENOMIC DNA]</scope>
    <source>
        <strain evidence="2 3">QCJ3A</strain>
    </source>
</reference>
<sequence>MQHLISLEQHAALSSPLVNIPKHLEAPVKKIEKTVGKNEELKSLLSKKLDEHNSKFMFNNCEEISFRIIDDNKNTIAGITGEIYGHGLYIHLLWVDEKQRGNGLGEVLLKKAEEYALSSACKFITLDTYNFQAPDYYKNQGYESFGILDCQHGIRRIYMRKEI</sequence>
<feature type="domain" description="N-acetyltransferase" evidence="1">
    <location>
        <begin position="26"/>
        <end position="163"/>
    </location>
</feature>
<dbReference type="InterPro" id="IPR000182">
    <property type="entry name" value="GNAT_dom"/>
</dbReference>
<dbReference type="SUPFAM" id="SSF55729">
    <property type="entry name" value="Acyl-CoA N-acyltransferases (Nat)"/>
    <property type="match status" value="1"/>
</dbReference>
<dbReference type="CDD" id="cd04301">
    <property type="entry name" value="NAT_SF"/>
    <property type="match status" value="1"/>
</dbReference>
<proteinExistence type="predicted"/>
<gene>
    <name evidence="2" type="ORF">V8N49_16800</name>
</gene>
<evidence type="ECO:0000313" key="3">
    <source>
        <dbReference type="Proteomes" id="UP001306592"/>
    </source>
</evidence>
<dbReference type="InterPro" id="IPR016181">
    <property type="entry name" value="Acyl_CoA_acyltransferase"/>
</dbReference>
<organism evidence="2 3">
    <name type="scientific">Erwinia aphidicola</name>
    <dbReference type="NCBI Taxonomy" id="68334"/>
    <lineage>
        <taxon>Bacteria</taxon>
        <taxon>Pseudomonadati</taxon>
        <taxon>Pseudomonadota</taxon>
        <taxon>Gammaproteobacteria</taxon>
        <taxon>Enterobacterales</taxon>
        <taxon>Erwiniaceae</taxon>
        <taxon>Erwinia</taxon>
    </lineage>
</organism>
<dbReference type="RefSeq" id="WP_191150188.1">
    <property type="nucleotide sequence ID" value="NZ_JACXBP010000009.1"/>
</dbReference>
<protein>
    <submittedName>
        <fullName evidence="2">GNAT family N-acetyltransferase</fullName>
    </submittedName>
</protein>